<comment type="caution">
    <text evidence="1">The sequence shown here is derived from an EMBL/GenBank/DDBJ whole genome shotgun (WGS) entry which is preliminary data.</text>
</comment>
<dbReference type="PATRIC" id="fig|693.5.peg.1609"/>
<dbReference type="Proteomes" id="UP000037515">
    <property type="component" value="Unassembled WGS sequence"/>
</dbReference>
<evidence type="ECO:0000313" key="1">
    <source>
        <dbReference type="EMBL" id="KOO03979.1"/>
    </source>
</evidence>
<proteinExistence type="predicted"/>
<keyword evidence="2" id="KW-1185">Reference proteome</keyword>
<evidence type="ECO:0000313" key="2">
    <source>
        <dbReference type="Proteomes" id="UP000037515"/>
    </source>
</evidence>
<sequence length="182" mass="20208">MSQTHFSSSLYDFCQLNLDNHPLELARFLQQFGQRAKAEWENTIALLKDKLSELPHLSGSIILNAPPPSDNLHSEAVILYRGLIFVLKIAQNSESYAEEALTEVYDQARAYKEHHPASSDKFIIPVLLATAASPQGGAINVSEDLVANTMCDNGAHLAGLIEHFANQYRADEIAMSEWLTQI</sequence>
<dbReference type="EMBL" id="LHPJ01000006">
    <property type="protein sequence ID" value="KOO03979.1"/>
    <property type="molecule type" value="Genomic_DNA"/>
</dbReference>
<reference evidence="2" key="1">
    <citation type="submission" date="2015-08" db="EMBL/GenBank/DDBJ databases">
        <title>Vibrio galatheae sp. nov., a novel member of the Vibrionaceae family isolated from the Solomon Islands.</title>
        <authorList>
            <person name="Giubergia S."/>
            <person name="Machado H."/>
            <person name="Mateiu R.V."/>
            <person name="Gram L."/>
        </authorList>
    </citation>
    <scope>NUCLEOTIDE SEQUENCE [LARGE SCALE GENOMIC DNA]</scope>
    <source>
        <strain evidence="2">DSM 19584</strain>
    </source>
</reference>
<protein>
    <submittedName>
        <fullName evidence="1">Uncharacterized protein</fullName>
    </submittedName>
</protein>
<accession>A0A0M0HPK2</accession>
<dbReference type="OrthoDB" id="5869078at2"/>
<organism evidence="1 2">
    <name type="scientific">Vibrio nereis</name>
    <dbReference type="NCBI Taxonomy" id="693"/>
    <lineage>
        <taxon>Bacteria</taxon>
        <taxon>Pseudomonadati</taxon>
        <taxon>Pseudomonadota</taxon>
        <taxon>Gammaproteobacteria</taxon>
        <taxon>Vibrionales</taxon>
        <taxon>Vibrionaceae</taxon>
        <taxon>Vibrio</taxon>
    </lineage>
</organism>
<gene>
    <name evidence="1" type="ORF">AKJ17_07870</name>
</gene>
<name>A0A0M0HPK2_VIBNE</name>
<dbReference type="RefSeq" id="WP_053395248.1">
    <property type="nucleotide sequence ID" value="NZ_LHPJ01000006.1"/>
</dbReference>
<dbReference type="STRING" id="693.AKJ17_07870"/>
<dbReference type="AlphaFoldDB" id="A0A0M0HPK2"/>